<dbReference type="SMART" id="SM00100">
    <property type="entry name" value="cNMP"/>
    <property type="match status" value="1"/>
</dbReference>
<dbReference type="InterPro" id="IPR000595">
    <property type="entry name" value="cNMP-bd_dom"/>
</dbReference>
<dbReference type="InterPro" id="IPR018488">
    <property type="entry name" value="cNMP-bd_CS"/>
</dbReference>
<dbReference type="Gene3D" id="2.60.120.10">
    <property type="entry name" value="Jelly Rolls"/>
    <property type="match status" value="1"/>
</dbReference>
<evidence type="ECO:0000313" key="7">
    <source>
        <dbReference type="Proteomes" id="UP000460272"/>
    </source>
</evidence>
<dbReference type="InterPro" id="IPR018490">
    <property type="entry name" value="cNMP-bd_dom_sf"/>
</dbReference>
<dbReference type="SMART" id="SM00419">
    <property type="entry name" value="HTH_CRP"/>
    <property type="match status" value="1"/>
</dbReference>
<keyword evidence="3" id="KW-0804">Transcription</keyword>
<dbReference type="Gene3D" id="1.10.10.10">
    <property type="entry name" value="Winged helix-like DNA-binding domain superfamily/Winged helix DNA-binding domain"/>
    <property type="match status" value="1"/>
</dbReference>
<protein>
    <submittedName>
        <fullName evidence="6">Crp/Fnr family transcriptional regulator</fullName>
    </submittedName>
</protein>
<organism evidence="6 7">
    <name type="scientific">Trebonia kvetii</name>
    <dbReference type="NCBI Taxonomy" id="2480626"/>
    <lineage>
        <taxon>Bacteria</taxon>
        <taxon>Bacillati</taxon>
        <taxon>Actinomycetota</taxon>
        <taxon>Actinomycetes</taxon>
        <taxon>Streptosporangiales</taxon>
        <taxon>Treboniaceae</taxon>
        <taxon>Trebonia</taxon>
    </lineage>
</organism>
<dbReference type="OrthoDB" id="41390at2"/>
<comment type="caution">
    <text evidence="6">The sequence shown here is derived from an EMBL/GenBank/DDBJ whole genome shotgun (WGS) entry which is preliminary data.</text>
</comment>
<dbReference type="InterPro" id="IPR036388">
    <property type="entry name" value="WH-like_DNA-bd_sf"/>
</dbReference>
<dbReference type="PROSITE" id="PS51063">
    <property type="entry name" value="HTH_CRP_2"/>
    <property type="match status" value="1"/>
</dbReference>
<dbReference type="Pfam" id="PF13545">
    <property type="entry name" value="HTH_Crp_2"/>
    <property type="match status" value="1"/>
</dbReference>
<gene>
    <name evidence="6" type="ORF">EAS64_01640</name>
</gene>
<evidence type="ECO:0000256" key="1">
    <source>
        <dbReference type="ARBA" id="ARBA00023015"/>
    </source>
</evidence>
<proteinExistence type="predicted"/>
<dbReference type="SUPFAM" id="SSF46785">
    <property type="entry name" value="Winged helix' DNA-binding domain"/>
    <property type="match status" value="1"/>
</dbReference>
<keyword evidence="2" id="KW-0238">DNA-binding</keyword>
<dbReference type="EMBL" id="RPFW01000001">
    <property type="protein sequence ID" value="TVZ06171.1"/>
    <property type="molecule type" value="Genomic_DNA"/>
</dbReference>
<evidence type="ECO:0000313" key="6">
    <source>
        <dbReference type="EMBL" id="TVZ06171.1"/>
    </source>
</evidence>
<dbReference type="AlphaFoldDB" id="A0A6P2C810"/>
<keyword evidence="7" id="KW-1185">Reference proteome</keyword>
<evidence type="ECO:0000259" key="4">
    <source>
        <dbReference type="PROSITE" id="PS50042"/>
    </source>
</evidence>
<dbReference type="InterPro" id="IPR036390">
    <property type="entry name" value="WH_DNA-bd_sf"/>
</dbReference>
<sequence>MSLASRDQWPESSFVGQLQETERAALLAAGAPIRFDDNAILLLQGEIAECVYVLTNGLVKVIVAAESGAETTLAIRSRGDLVGEFALLDEKPRTATARAVGEVTALKIGGSAFVQITGESAAMQGAVTRYLLAKMRSTTERRAAERVWDAKERLAQVLYDLGRLHAQPGPDGSVRVPITQSELGDLAGVAVSTTERVLKDLRKQGAVTTRYREITIRDMAYLDSLRFP</sequence>
<dbReference type="Proteomes" id="UP000460272">
    <property type="component" value="Unassembled WGS sequence"/>
</dbReference>
<dbReference type="CDD" id="cd00038">
    <property type="entry name" value="CAP_ED"/>
    <property type="match status" value="1"/>
</dbReference>
<reference evidence="6 7" key="1">
    <citation type="submission" date="2018-11" db="EMBL/GenBank/DDBJ databases">
        <title>Trebonia kvetii gen.nov., sp.nov., a novel acidophilic actinobacterium, and proposal of the new actinobacterial family Treboniaceae fam. nov.</title>
        <authorList>
            <person name="Rapoport D."/>
            <person name="Sagova-Mareckova M."/>
            <person name="Sedlacek I."/>
            <person name="Provaznik J."/>
            <person name="Kralova S."/>
            <person name="Pavlinic D."/>
            <person name="Benes V."/>
            <person name="Kopecky J."/>
        </authorList>
    </citation>
    <scope>NUCLEOTIDE SEQUENCE [LARGE SCALE GENOMIC DNA]</scope>
    <source>
        <strain evidence="6 7">15Tr583</strain>
    </source>
</reference>
<dbReference type="PANTHER" id="PTHR24567:SF68">
    <property type="entry name" value="DNA-BINDING TRANSCRIPTIONAL DUAL REGULATOR CRP"/>
    <property type="match status" value="1"/>
</dbReference>
<dbReference type="InterPro" id="IPR050397">
    <property type="entry name" value="Env_Response_Regulators"/>
</dbReference>
<dbReference type="Pfam" id="PF00027">
    <property type="entry name" value="cNMP_binding"/>
    <property type="match status" value="1"/>
</dbReference>
<feature type="domain" description="HTH crp-type" evidence="5">
    <location>
        <begin position="148"/>
        <end position="220"/>
    </location>
</feature>
<dbReference type="PROSITE" id="PS00889">
    <property type="entry name" value="CNMP_BINDING_2"/>
    <property type="match status" value="1"/>
</dbReference>
<evidence type="ECO:0000256" key="3">
    <source>
        <dbReference type="ARBA" id="ARBA00023163"/>
    </source>
</evidence>
<dbReference type="GO" id="GO:0005829">
    <property type="term" value="C:cytosol"/>
    <property type="evidence" value="ECO:0007669"/>
    <property type="project" value="TreeGrafter"/>
</dbReference>
<name>A0A6P2C810_9ACTN</name>
<dbReference type="GO" id="GO:0003677">
    <property type="term" value="F:DNA binding"/>
    <property type="evidence" value="ECO:0007669"/>
    <property type="project" value="UniProtKB-KW"/>
</dbReference>
<dbReference type="SUPFAM" id="SSF51206">
    <property type="entry name" value="cAMP-binding domain-like"/>
    <property type="match status" value="1"/>
</dbReference>
<evidence type="ECO:0000259" key="5">
    <source>
        <dbReference type="PROSITE" id="PS51063"/>
    </source>
</evidence>
<accession>A0A6P2C810</accession>
<dbReference type="RefSeq" id="WP_145850925.1">
    <property type="nucleotide sequence ID" value="NZ_RPFW01000001.1"/>
</dbReference>
<dbReference type="PROSITE" id="PS50042">
    <property type="entry name" value="CNMP_BINDING_3"/>
    <property type="match status" value="1"/>
</dbReference>
<dbReference type="InterPro" id="IPR014710">
    <property type="entry name" value="RmlC-like_jellyroll"/>
</dbReference>
<feature type="domain" description="Cyclic nucleotide-binding" evidence="4">
    <location>
        <begin position="14"/>
        <end position="134"/>
    </location>
</feature>
<dbReference type="GO" id="GO:0003700">
    <property type="term" value="F:DNA-binding transcription factor activity"/>
    <property type="evidence" value="ECO:0007669"/>
    <property type="project" value="TreeGrafter"/>
</dbReference>
<dbReference type="PANTHER" id="PTHR24567">
    <property type="entry name" value="CRP FAMILY TRANSCRIPTIONAL REGULATORY PROTEIN"/>
    <property type="match status" value="1"/>
</dbReference>
<dbReference type="InterPro" id="IPR012318">
    <property type="entry name" value="HTH_CRP"/>
</dbReference>
<evidence type="ECO:0000256" key="2">
    <source>
        <dbReference type="ARBA" id="ARBA00023125"/>
    </source>
</evidence>
<keyword evidence="1" id="KW-0805">Transcription regulation</keyword>